<evidence type="ECO:0000313" key="1">
    <source>
        <dbReference type="EMBL" id="AEI06601.1"/>
    </source>
</evidence>
<dbReference type="STRING" id="504832.OCA5_c18880"/>
<evidence type="ECO:0000313" key="2">
    <source>
        <dbReference type="Proteomes" id="UP000007730"/>
    </source>
</evidence>
<dbReference type="KEGG" id="ocg:OCA5_c18880"/>
<sequence length="129" mass="14527">MDTPFTPRNWYYVFEESQGQAFSSETQSYVPSDTVPQERLTKLARGTTMNDLITLFREQSVPPYHRIEKSIILSRLGDAKSELAFAIATVGQRLRWNAPDKPWVNADDPEMKAIIIAIGEDPTTVLAPA</sequence>
<reference evidence="1 2" key="1">
    <citation type="journal article" date="2011" name="J. Bacteriol.">
        <title>Complete genome sequences of the chemolithoautotrophic Oligotropha carboxidovorans strains OM4 and OM5.</title>
        <authorList>
            <person name="Volland S."/>
            <person name="Rachinger M."/>
            <person name="Strittmatter A."/>
            <person name="Daniel R."/>
            <person name="Gottschalk G."/>
            <person name="Meyer O."/>
        </authorList>
    </citation>
    <scope>NUCLEOTIDE SEQUENCE [LARGE SCALE GENOMIC DNA]</scope>
    <source>
        <strain evidence="2">ATCC 49405 / DSM 1227 / KCTC 32145 / OM5</strain>
    </source>
</reference>
<dbReference type="OrthoDB" id="8117022at2"/>
<keyword evidence="2" id="KW-1185">Reference proteome</keyword>
<gene>
    <name evidence="1" type="ordered locus">OCA5_c18880</name>
</gene>
<dbReference type="EMBL" id="CP002826">
    <property type="protein sequence ID" value="AEI06601.1"/>
    <property type="molecule type" value="Genomic_DNA"/>
</dbReference>
<organism evidence="1 2">
    <name type="scientific">Afipia carboxidovorans (strain ATCC 49405 / DSM 1227 / KCTC 32145 / OM5)</name>
    <name type="common">Oligotropha carboxidovorans</name>
    <dbReference type="NCBI Taxonomy" id="504832"/>
    <lineage>
        <taxon>Bacteria</taxon>
        <taxon>Pseudomonadati</taxon>
        <taxon>Pseudomonadota</taxon>
        <taxon>Alphaproteobacteria</taxon>
        <taxon>Hyphomicrobiales</taxon>
        <taxon>Nitrobacteraceae</taxon>
        <taxon>Afipia</taxon>
    </lineage>
</organism>
<dbReference type="Proteomes" id="UP000007730">
    <property type="component" value="Chromosome"/>
</dbReference>
<dbReference type="HOGENOM" id="CLU_1946598_0_0_5"/>
<dbReference type="RefSeq" id="WP_013913104.1">
    <property type="nucleotide sequence ID" value="NC_011386.1"/>
</dbReference>
<dbReference type="AlphaFoldDB" id="F8BUE8"/>
<proteinExistence type="predicted"/>
<protein>
    <submittedName>
        <fullName evidence="1">Uncharacterized protein</fullName>
    </submittedName>
</protein>
<name>F8BUE8_AFIC5</name>
<accession>F8BUE8</accession>